<evidence type="ECO:0000313" key="2">
    <source>
        <dbReference type="EMBL" id="KRY56761.1"/>
    </source>
</evidence>
<feature type="compositionally biased region" description="Basic and acidic residues" evidence="1">
    <location>
        <begin position="78"/>
        <end position="95"/>
    </location>
</feature>
<accession>A0A0V1D5I3</accession>
<comment type="caution">
    <text evidence="2">The sequence shown here is derived from an EMBL/GenBank/DDBJ whole genome shotgun (WGS) entry which is preliminary data.</text>
</comment>
<dbReference type="EMBL" id="JYDI01000039">
    <property type="protein sequence ID" value="KRY56761.1"/>
    <property type="molecule type" value="Genomic_DNA"/>
</dbReference>
<gene>
    <name evidence="2" type="ORF">T03_11723</name>
</gene>
<name>A0A0V1D5I3_TRIBR</name>
<dbReference type="Proteomes" id="UP000054653">
    <property type="component" value="Unassembled WGS sequence"/>
</dbReference>
<feature type="region of interest" description="Disordered" evidence="1">
    <location>
        <begin position="63"/>
        <end position="119"/>
    </location>
</feature>
<protein>
    <submittedName>
        <fullName evidence="2">Uncharacterized protein</fullName>
    </submittedName>
</protein>
<dbReference type="OrthoDB" id="5839479at2759"/>
<reference evidence="2 3" key="1">
    <citation type="submission" date="2015-01" db="EMBL/GenBank/DDBJ databases">
        <title>Evolution of Trichinella species and genotypes.</title>
        <authorList>
            <person name="Korhonen P.K."/>
            <person name="Edoardo P."/>
            <person name="Giuseppe L.R."/>
            <person name="Gasser R.B."/>
        </authorList>
    </citation>
    <scope>NUCLEOTIDE SEQUENCE [LARGE SCALE GENOMIC DNA]</scope>
    <source>
        <strain evidence="2">ISS120</strain>
    </source>
</reference>
<proteinExistence type="predicted"/>
<organism evidence="2 3">
    <name type="scientific">Trichinella britovi</name>
    <name type="common">Parasitic roundworm</name>
    <dbReference type="NCBI Taxonomy" id="45882"/>
    <lineage>
        <taxon>Eukaryota</taxon>
        <taxon>Metazoa</taxon>
        <taxon>Ecdysozoa</taxon>
        <taxon>Nematoda</taxon>
        <taxon>Enoplea</taxon>
        <taxon>Dorylaimia</taxon>
        <taxon>Trichinellida</taxon>
        <taxon>Trichinellidae</taxon>
        <taxon>Trichinella</taxon>
    </lineage>
</organism>
<dbReference type="STRING" id="45882.A0A0V1D5I3"/>
<keyword evidence="3" id="KW-1185">Reference proteome</keyword>
<feature type="compositionally biased region" description="Basic and acidic residues" evidence="1">
    <location>
        <begin position="103"/>
        <end position="119"/>
    </location>
</feature>
<sequence length="119" mass="13715">MTICQIFLMENGRVSIPFVWHVEMISFKLQKVCLLIVISGELKIMSNAEKLAEEFESGEADFDREVDSVGGSGKHRTKLEQHQHKKEHIEGDTRRIVNNAMAGEKKRSEEQKEINMKEK</sequence>
<evidence type="ECO:0000313" key="3">
    <source>
        <dbReference type="Proteomes" id="UP000054653"/>
    </source>
</evidence>
<dbReference type="InterPro" id="IPR018792">
    <property type="entry name" value="NUPR1-like"/>
</dbReference>
<dbReference type="Pfam" id="PF10195">
    <property type="entry name" value="Phospho_p8"/>
    <property type="match status" value="1"/>
</dbReference>
<evidence type="ECO:0000256" key="1">
    <source>
        <dbReference type="SAM" id="MobiDB-lite"/>
    </source>
</evidence>
<dbReference type="AlphaFoldDB" id="A0A0V1D5I3"/>